<evidence type="ECO:0000256" key="1">
    <source>
        <dbReference type="ARBA" id="ARBA00007613"/>
    </source>
</evidence>
<evidence type="ECO:0000256" key="2">
    <source>
        <dbReference type="RuleBase" id="RU362097"/>
    </source>
</evidence>
<dbReference type="Pfam" id="PF02321">
    <property type="entry name" value="OEP"/>
    <property type="match status" value="2"/>
</dbReference>
<dbReference type="GO" id="GO:0015562">
    <property type="term" value="F:efflux transmembrane transporter activity"/>
    <property type="evidence" value="ECO:0007669"/>
    <property type="project" value="InterPro"/>
</dbReference>
<dbReference type="Gene3D" id="1.20.1600.10">
    <property type="entry name" value="Outer membrane efflux proteins (OEP)"/>
    <property type="match status" value="1"/>
</dbReference>
<gene>
    <name evidence="3" type="ORF">H5P27_04745</name>
</gene>
<dbReference type="GO" id="GO:0005886">
    <property type="term" value="C:plasma membrane"/>
    <property type="evidence" value="ECO:0007669"/>
    <property type="project" value="UniProtKB-SubCell"/>
</dbReference>
<comment type="similarity">
    <text evidence="1 2">Belongs to the outer membrane factor (OMF) (TC 1.B.17) family.</text>
</comment>
<dbReference type="NCBIfam" id="TIGR01845">
    <property type="entry name" value="outer_NodT"/>
    <property type="match status" value="1"/>
</dbReference>
<name>A0A7X1B465_9BACT</name>
<proteinExistence type="inferred from homology"/>
<protein>
    <submittedName>
        <fullName evidence="3">TolC family protein</fullName>
    </submittedName>
</protein>
<sequence length="459" mass="50813">MKRRIYPLPFVACGLLLVSCRTTESSYDPASTLEFTPETWSHAEDSPLQTDWIESFGSPTLSSLIAESIENNFGLEAIDQQARAAEAAYRITNSARLPSLGANLRSSRARSMVTLNPPVAIEGESHAINLSARWEVDLWNRLGQESSASRAQYRASLFELEAFRLSLAGQVAKAWFNTIEAKTQYELAEASAESFDSKLQTLERRYARGLVEALDLRLSRAQVSSTRAAAISRRNALDTTLRTLETLLGRYPSAGLSLEEELPELTSKPAAGLPSELLARRPDILAEQQRLLAALALEKSALRNWLPSLSLTASDGGLSSDFSNLLDNDFNVWSIAGDLSLALFQSGRLKAQRDQLNANQLSQLARYKSTALTAFREVETSLKAEEELAALESQTEISANENQLAEEQAWKLYERGIVDITTVLDAERRSFDSRSQLVSIRNQRLQNRINLHLALGGSY</sequence>
<dbReference type="PROSITE" id="PS51257">
    <property type="entry name" value="PROKAR_LIPOPROTEIN"/>
    <property type="match status" value="1"/>
</dbReference>
<dbReference type="Proteomes" id="UP000526501">
    <property type="component" value="Unassembled WGS sequence"/>
</dbReference>
<keyword evidence="2" id="KW-0449">Lipoprotein</keyword>
<organism evidence="3 4">
    <name type="scientific">Pelagicoccus albus</name>
    <dbReference type="NCBI Taxonomy" id="415222"/>
    <lineage>
        <taxon>Bacteria</taxon>
        <taxon>Pseudomonadati</taxon>
        <taxon>Verrucomicrobiota</taxon>
        <taxon>Opitutia</taxon>
        <taxon>Puniceicoccales</taxon>
        <taxon>Pelagicoccaceae</taxon>
        <taxon>Pelagicoccus</taxon>
    </lineage>
</organism>
<evidence type="ECO:0000313" key="3">
    <source>
        <dbReference type="EMBL" id="MBC2605348.1"/>
    </source>
</evidence>
<dbReference type="SUPFAM" id="SSF56954">
    <property type="entry name" value="Outer membrane efflux proteins (OEP)"/>
    <property type="match status" value="1"/>
</dbReference>
<dbReference type="InterPro" id="IPR010131">
    <property type="entry name" value="MdtP/NodT-like"/>
</dbReference>
<keyword evidence="2" id="KW-0472">Membrane</keyword>
<dbReference type="AlphaFoldDB" id="A0A7X1B465"/>
<keyword evidence="2" id="KW-0564">Palmitate</keyword>
<evidence type="ECO:0000313" key="4">
    <source>
        <dbReference type="Proteomes" id="UP000526501"/>
    </source>
</evidence>
<dbReference type="PANTHER" id="PTHR30203">
    <property type="entry name" value="OUTER MEMBRANE CATION EFFLUX PROTEIN"/>
    <property type="match status" value="1"/>
</dbReference>
<dbReference type="RefSeq" id="WP_185659230.1">
    <property type="nucleotide sequence ID" value="NZ_CAWPOO010000006.1"/>
</dbReference>
<keyword evidence="4" id="KW-1185">Reference proteome</keyword>
<dbReference type="Gene3D" id="2.20.200.10">
    <property type="entry name" value="Outer membrane efflux proteins (OEP)"/>
    <property type="match status" value="1"/>
</dbReference>
<comment type="subcellular location">
    <subcellularLocation>
        <location evidence="2">Cell membrane</location>
        <topology evidence="2">Lipid-anchor</topology>
    </subcellularLocation>
</comment>
<comment type="caution">
    <text evidence="3">The sequence shown here is derived from an EMBL/GenBank/DDBJ whole genome shotgun (WGS) entry which is preliminary data.</text>
</comment>
<dbReference type="InterPro" id="IPR003423">
    <property type="entry name" value="OMP_efflux"/>
</dbReference>
<accession>A0A7X1B465</accession>
<dbReference type="EMBL" id="JACHVC010000006">
    <property type="protein sequence ID" value="MBC2605348.1"/>
    <property type="molecule type" value="Genomic_DNA"/>
</dbReference>
<reference evidence="3 4" key="1">
    <citation type="submission" date="2020-07" db="EMBL/GenBank/DDBJ databases">
        <authorList>
            <person name="Feng X."/>
        </authorList>
    </citation>
    <scope>NUCLEOTIDE SEQUENCE [LARGE SCALE GENOMIC DNA]</scope>
    <source>
        <strain evidence="3 4">JCM23202</strain>
    </source>
</reference>
<keyword evidence="2" id="KW-1134">Transmembrane beta strand</keyword>
<keyword evidence="2" id="KW-0812">Transmembrane</keyword>